<evidence type="ECO:0000313" key="9">
    <source>
        <dbReference type="Proteomes" id="UP000636800"/>
    </source>
</evidence>
<evidence type="ECO:0000256" key="5">
    <source>
        <dbReference type="ARBA" id="ARBA00023136"/>
    </source>
</evidence>
<dbReference type="SUPFAM" id="SSF52540">
    <property type="entry name" value="P-loop containing nucleoside triphosphate hydrolases"/>
    <property type="match status" value="1"/>
</dbReference>
<dbReference type="Proteomes" id="UP000636800">
    <property type="component" value="Chromosome 10"/>
</dbReference>
<dbReference type="InterPro" id="IPR027417">
    <property type="entry name" value="P-loop_NTPase"/>
</dbReference>
<name>A0A835Q5L8_VANPL</name>
<keyword evidence="5 6" id="KW-0472">Membrane</keyword>
<evidence type="ECO:0000259" key="7">
    <source>
        <dbReference type="PROSITE" id="PS50893"/>
    </source>
</evidence>
<dbReference type="InterPro" id="IPR017871">
    <property type="entry name" value="ABC_transporter-like_CS"/>
</dbReference>
<dbReference type="Pfam" id="PF00005">
    <property type="entry name" value="ABC_tran"/>
    <property type="match status" value="1"/>
</dbReference>
<feature type="transmembrane region" description="Helical" evidence="6">
    <location>
        <begin position="27"/>
        <end position="46"/>
    </location>
</feature>
<dbReference type="GO" id="GO:0140359">
    <property type="term" value="F:ABC-type transporter activity"/>
    <property type="evidence" value="ECO:0007669"/>
    <property type="project" value="InterPro"/>
</dbReference>
<evidence type="ECO:0000256" key="4">
    <source>
        <dbReference type="ARBA" id="ARBA00022989"/>
    </source>
</evidence>
<keyword evidence="4 6" id="KW-1133">Transmembrane helix</keyword>
<dbReference type="InterPro" id="IPR013525">
    <property type="entry name" value="ABC2_TM"/>
</dbReference>
<feature type="transmembrane region" description="Helical" evidence="6">
    <location>
        <begin position="177"/>
        <end position="200"/>
    </location>
</feature>
<keyword evidence="3 6" id="KW-0812">Transmembrane</keyword>
<keyword evidence="9" id="KW-1185">Reference proteome</keyword>
<accession>A0A835Q5L8</accession>
<evidence type="ECO:0000313" key="8">
    <source>
        <dbReference type="EMBL" id="KAG0463337.1"/>
    </source>
</evidence>
<proteinExistence type="inferred from homology"/>
<feature type="transmembrane region" description="Helical" evidence="6">
    <location>
        <begin position="316"/>
        <end position="334"/>
    </location>
</feature>
<dbReference type="OrthoDB" id="784207at2759"/>
<comment type="caution">
    <text evidence="8">The sequence shown here is derived from an EMBL/GenBank/DDBJ whole genome shotgun (WGS) entry which is preliminary data.</text>
</comment>
<dbReference type="GO" id="GO:0005319">
    <property type="term" value="F:lipid transporter activity"/>
    <property type="evidence" value="ECO:0007669"/>
    <property type="project" value="TreeGrafter"/>
</dbReference>
<organism evidence="8 9">
    <name type="scientific">Vanilla planifolia</name>
    <name type="common">Vanilla</name>
    <dbReference type="NCBI Taxonomy" id="51239"/>
    <lineage>
        <taxon>Eukaryota</taxon>
        <taxon>Viridiplantae</taxon>
        <taxon>Streptophyta</taxon>
        <taxon>Embryophyta</taxon>
        <taxon>Tracheophyta</taxon>
        <taxon>Spermatophyta</taxon>
        <taxon>Magnoliopsida</taxon>
        <taxon>Liliopsida</taxon>
        <taxon>Asparagales</taxon>
        <taxon>Orchidaceae</taxon>
        <taxon>Vanilloideae</taxon>
        <taxon>Vanilleae</taxon>
        <taxon>Vanilla</taxon>
    </lineage>
</organism>
<feature type="transmembrane region" description="Helical" evidence="6">
    <location>
        <begin position="287"/>
        <end position="304"/>
    </location>
</feature>
<dbReference type="EMBL" id="JADCNL010000010">
    <property type="protein sequence ID" value="KAG0463337.1"/>
    <property type="molecule type" value="Genomic_DNA"/>
</dbReference>
<dbReference type="GO" id="GO:0005524">
    <property type="term" value="F:ATP binding"/>
    <property type="evidence" value="ECO:0007669"/>
    <property type="project" value="InterPro"/>
</dbReference>
<dbReference type="Pfam" id="PF12698">
    <property type="entry name" value="ABC2_membrane_3"/>
    <property type="match status" value="1"/>
</dbReference>
<dbReference type="AlphaFoldDB" id="A0A835Q5L8"/>
<dbReference type="PROSITE" id="PS00211">
    <property type="entry name" value="ABC_TRANSPORTER_1"/>
    <property type="match status" value="1"/>
</dbReference>
<dbReference type="PROSITE" id="PS50893">
    <property type="entry name" value="ABC_TRANSPORTER_2"/>
    <property type="match status" value="1"/>
</dbReference>
<sequence>MSEMSSSRRQLTAMLHKNWLLKTRHPFTTLAEILMPMIVMMLLMGVRTRVDTQVHPVQAYVRKGMFVEVGKSEVSPSIENLLEFILARNEHLAFVPDTSETRKMFGLLCWRYPLLQLVGRIYEDELALETYIRSDVYGSHDSMRFSPKPDSGRIYPKNIRIVPFPTREYTDDEFESIVKAVMGVLYLLGFLFPVSRLISYSAFEKEQKIKEGLQMMGLKSVIFYLSWFITYLLQFAISSAIITASTMNSLFLYSDKSLVFVYFFSFSLSAIMLSFLISTFFNRAKTAVAVGTLSFLGAFLPYYSVNDPAVPMLWKILASLLSPAAFALGTVNFADYERAHVGVRWTNMWQASSGVNFLICLLMMLLDTIIYCAFGLYFEKVPSQESGGCYLWNALFTNIAQMKKMPFHHFNLPVGTYEKLPHEGSQHVGEEPFVRAFEPISMEMKQFEIDGRCIKLRNLHKVYVSKKGKFCAVNYLNLSLYENQIVALLGHNGAGKSTTISMLVGLLPPTSGDALVFGKNIITEMDEIRKNLGVCPQHDILFPELTVKEHLLMFAVLKGVDRHCLESKVTEMVNEVGLADKVNSVVGTLSGGMKRKLSVGIALIGNSKTSPGSTVGAEIVNHHVPMAECFSDVGSEVSFRLPATSSSLFANMFREIESHIRRSGANSGSSFAKADYAIESYGISVTTLEEVFLKVAGQSMHYDDPEQCDNEAAQVSHGALLRLSASKDAF</sequence>
<dbReference type="GO" id="GO:0016887">
    <property type="term" value="F:ATP hydrolysis activity"/>
    <property type="evidence" value="ECO:0007669"/>
    <property type="project" value="InterPro"/>
</dbReference>
<dbReference type="GO" id="GO:0016020">
    <property type="term" value="C:membrane"/>
    <property type="evidence" value="ECO:0007669"/>
    <property type="project" value="UniProtKB-SubCell"/>
</dbReference>
<comment type="similarity">
    <text evidence="2">Belongs to the ABC transporter superfamily. ABCA family. CPR flippase (TC 3.A.1.211) subfamily.</text>
</comment>
<dbReference type="Gene3D" id="3.40.50.300">
    <property type="entry name" value="P-loop containing nucleotide triphosphate hydrolases"/>
    <property type="match status" value="1"/>
</dbReference>
<feature type="transmembrane region" description="Helical" evidence="6">
    <location>
        <begin position="259"/>
        <end position="280"/>
    </location>
</feature>
<dbReference type="InterPro" id="IPR026082">
    <property type="entry name" value="ABCA"/>
</dbReference>
<reference evidence="8 9" key="1">
    <citation type="journal article" date="2020" name="Nat. Food">
        <title>A phased Vanilla planifolia genome enables genetic improvement of flavour and production.</title>
        <authorList>
            <person name="Hasing T."/>
            <person name="Tang H."/>
            <person name="Brym M."/>
            <person name="Khazi F."/>
            <person name="Huang T."/>
            <person name="Chambers A.H."/>
        </authorList>
    </citation>
    <scope>NUCLEOTIDE SEQUENCE [LARGE SCALE GENOMIC DNA]</scope>
    <source>
        <tissue evidence="8">Leaf</tissue>
    </source>
</reference>
<evidence type="ECO:0000256" key="6">
    <source>
        <dbReference type="SAM" id="Phobius"/>
    </source>
</evidence>
<dbReference type="InterPro" id="IPR003439">
    <property type="entry name" value="ABC_transporter-like_ATP-bd"/>
</dbReference>
<gene>
    <name evidence="8" type="ORF">HPP92_019406</name>
</gene>
<feature type="transmembrane region" description="Helical" evidence="6">
    <location>
        <begin position="221"/>
        <end position="247"/>
    </location>
</feature>
<comment type="subcellular location">
    <subcellularLocation>
        <location evidence="1">Membrane</location>
        <topology evidence="1">Multi-pass membrane protein</topology>
    </subcellularLocation>
</comment>
<feature type="domain" description="ABC transporter" evidence="7">
    <location>
        <begin position="454"/>
        <end position="721"/>
    </location>
</feature>
<evidence type="ECO:0000256" key="3">
    <source>
        <dbReference type="ARBA" id="ARBA00022692"/>
    </source>
</evidence>
<protein>
    <recommendedName>
        <fullName evidence="7">ABC transporter domain-containing protein</fullName>
    </recommendedName>
</protein>
<dbReference type="PANTHER" id="PTHR19229">
    <property type="entry name" value="ATP-BINDING CASSETTE TRANSPORTER SUBFAMILY A ABCA"/>
    <property type="match status" value="1"/>
</dbReference>
<evidence type="ECO:0000256" key="2">
    <source>
        <dbReference type="ARBA" id="ARBA00008526"/>
    </source>
</evidence>
<dbReference type="PANTHER" id="PTHR19229:SF267">
    <property type="entry name" value="ABC TRANSPORTER A FAMILY MEMBER 1"/>
    <property type="match status" value="1"/>
</dbReference>
<evidence type="ECO:0000256" key="1">
    <source>
        <dbReference type="ARBA" id="ARBA00004141"/>
    </source>
</evidence>
<feature type="transmembrane region" description="Helical" evidence="6">
    <location>
        <begin position="355"/>
        <end position="378"/>
    </location>
</feature>